<keyword evidence="5 8" id="KW-0378">Hydrolase</keyword>
<dbReference type="SUPFAM" id="SSF53474">
    <property type="entry name" value="alpha/beta-Hydrolases"/>
    <property type="match status" value="1"/>
</dbReference>
<dbReference type="Proteomes" id="UP001610334">
    <property type="component" value="Unassembled WGS sequence"/>
</dbReference>
<evidence type="ECO:0000256" key="8">
    <source>
        <dbReference type="RuleBase" id="RU361238"/>
    </source>
</evidence>
<evidence type="ECO:0000256" key="4">
    <source>
        <dbReference type="ARBA" id="ARBA00022729"/>
    </source>
</evidence>
<keyword evidence="6" id="KW-0106">Calcium</keyword>
<keyword evidence="4" id="KW-0732">Signal</keyword>
<name>A0ABR4HD46_9EURO</name>
<organism evidence="9 10">
    <name type="scientific">Aspergillus granulosus</name>
    <dbReference type="NCBI Taxonomy" id="176169"/>
    <lineage>
        <taxon>Eukaryota</taxon>
        <taxon>Fungi</taxon>
        <taxon>Dikarya</taxon>
        <taxon>Ascomycota</taxon>
        <taxon>Pezizomycotina</taxon>
        <taxon>Eurotiomycetes</taxon>
        <taxon>Eurotiomycetidae</taxon>
        <taxon>Eurotiales</taxon>
        <taxon>Aspergillaceae</taxon>
        <taxon>Aspergillus</taxon>
        <taxon>Aspergillus subgen. Nidulantes</taxon>
    </lineage>
</organism>
<comment type="caution">
    <text evidence="9">The sequence shown here is derived from an EMBL/GenBank/DDBJ whole genome shotgun (WGS) entry which is preliminary data.</text>
</comment>
<sequence length="518" mass="56465">MDGFVPIQACTPSTFSIISLFGGEILSISAGLVTNYNFPIPDGWRYSQPSLNVENATFCNVTVTYTHPGKHDTINAEIWLPPTDWNGILQSVGGGGWTAGRYFLSYAGMAGAIHDGYATATTDGGLGGFQDPADWGLVSLGNLNLVAFDNFGQTALNDLSVIAKDVIQAYYGQGPLYTYFNGCSNGGRQASILAQQYPEAYDGIIAAAPGMYWAELAVTSIWPAFYMDLTNQYPRKCEMEQLTSIAIANCDALDGVEDGIISDPEKCRATIKLDDHLGTAFACNETGTELTITAEAIDVAKAIFSGPRYSNGDFMWYGYEIGTDLSALAASTCASEGSCIPAQRQSLQFWWQLWVLEDLTANISTLTHAQYDHLYLTLKKKLAAVAATETRISEFQRAGGKMLTFHGLTDAAITPASTLHYFKEVSNVLKNTTDFYRYYRVPGLQHCFGGPGGQPIHMFDQLRSWVENGTAPLASSVTVTLPNNGGTINQVICPYPQKAVYQHSCDWQPSTRECWQCE</sequence>
<reference evidence="9 10" key="1">
    <citation type="submission" date="2024-07" db="EMBL/GenBank/DDBJ databases">
        <title>Section-level genome sequencing and comparative genomics of Aspergillus sections Usti and Cavernicolus.</title>
        <authorList>
            <consortium name="Lawrence Berkeley National Laboratory"/>
            <person name="Nybo J.L."/>
            <person name="Vesth T.C."/>
            <person name="Theobald S."/>
            <person name="Frisvad J.C."/>
            <person name="Larsen T.O."/>
            <person name="Kjaerboelling I."/>
            <person name="Rothschild-Mancinelli K."/>
            <person name="Lyhne E.K."/>
            <person name="Kogle M.E."/>
            <person name="Barry K."/>
            <person name="Clum A."/>
            <person name="Na H."/>
            <person name="Ledsgaard L."/>
            <person name="Lin J."/>
            <person name="Lipzen A."/>
            <person name="Kuo A."/>
            <person name="Riley R."/>
            <person name="Mondo S."/>
            <person name="Labutti K."/>
            <person name="Haridas S."/>
            <person name="Pangalinan J."/>
            <person name="Salamov A.A."/>
            <person name="Simmons B.A."/>
            <person name="Magnuson J.K."/>
            <person name="Chen J."/>
            <person name="Drula E."/>
            <person name="Henrissat B."/>
            <person name="Wiebenga A."/>
            <person name="Lubbers R.J."/>
            <person name="Gomes A.C."/>
            <person name="Makela M.R."/>
            <person name="Stajich J."/>
            <person name="Grigoriev I.V."/>
            <person name="Mortensen U.H."/>
            <person name="De Vries R.P."/>
            <person name="Baker S.E."/>
            <person name="Andersen M.R."/>
        </authorList>
    </citation>
    <scope>NUCLEOTIDE SEQUENCE [LARGE SCALE GENOMIC DNA]</scope>
    <source>
        <strain evidence="9 10">CBS 588.65</strain>
    </source>
</reference>
<dbReference type="InterPro" id="IPR011118">
    <property type="entry name" value="Tannase/feruloyl_esterase"/>
</dbReference>
<evidence type="ECO:0000256" key="3">
    <source>
        <dbReference type="ARBA" id="ARBA00022723"/>
    </source>
</evidence>
<keyword evidence="7" id="KW-1015">Disulfide bond</keyword>
<evidence type="ECO:0000313" key="10">
    <source>
        <dbReference type="Proteomes" id="UP001610334"/>
    </source>
</evidence>
<proteinExistence type="inferred from homology"/>
<evidence type="ECO:0000256" key="1">
    <source>
        <dbReference type="ARBA" id="ARBA00006249"/>
    </source>
</evidence>
<dbReference type="EMBL" id="JBFXLT010000040">
    <property type="protein sequence ID" value="KAL2813406.1"/>
    <property type="molecule type" value="Genomic_DNA"/>
</dbReference>
<keyword evidence="2" id="KW-0719">Serine esterase</keyword>
<gene>
    <name evidence="9" type="ORF">BJX63DRAFT_421278</name>
</gene>
<keyword evidence="10" id="KW-1185">Reference proteome</keyword>
<dbReference type="PANTHER" id="PTHR33938:SF13">
    <property type="entry name" value="CARBOXYLIC ESTER HYDROLASE"/>
    <property type="match status" value="1"/>
</dbReference>
<dbReference type="InterPro" id="IPR029058">
    <property type="entry name" value="AB_hydrolase_fold"/>
</dbReference>
<dbReference type="PANTHER" id="PTHR33938">
    <property type="entry name" value="FERULOYL ESTERASE B-RELATED"/>
    <property type="match status" value="1"/>
</dbReference>
<keyword evidence="3" id="KW-0479">Metal-binding</keyword>
<evidence type="ECO:0000256" key="5">
    <source>
        <dbReference type="ARBA" id="ARBA00022801"/>
    </source>
</evidence>
<evidence type="ECO:0000256" key="7">
    <source>
        <dbReference type="ARBA" id="ARBA00023157"/>
    </source>
</evidence>
<comment type="similarity">
    <text evidence="1 8">Belongs to the tannase family.</text>
</comment>
<evidence type="ECO:0000313" key="9">
    <source>
        <dbReference type="EMBL" id="KAL2813406.1"/>
    </source>
</evidence>
<accession>A0ABR4HD46</accession>
<protein>
    <recommendedName>
        <fullName evidence="8">Carboxylic ester hydrolase</fullName>
        <ecNumber evidence="8">3.1.1.-</ecNumber>
    </recommendedName>
</protein>
<dbReference type="EC" id="3.1.1.-" evidence="8"/>
<dbReference type="Pfam" id="PF07519">
    <property type="entry name" value="Tannase"/>
    <property type="match status" value="1"/>
</dbReference>
<evidence type="ECO:0000256" key="6">
    <source>
        <dbReference type="ARBA" id="ARBA00022837"/>
    </source>
</evidence>
<dbReference type="Gene3D" id="3.40.50.1820">
    <property type="entry name" value="alpha/beta hydrolase"/>
    <property type="match status" value="1"/>
</dbReference>
<evidence type="ECO:0000256" key="2">
    <source>
        <dbReference type="ARBA" id="ARBA00022487"/>
    </source>
</evidence>